<feature type="region of interest" description="Disordered" evidence="1">
    <location>
        <begin position="68"/>
        <end position="89"/>
    </location>
</feature>
<feature type="domain" description="Peptidase S33 tripeptidyl aminopeptidase-like C-terminal" evidence="2">
    <location>
        <begin position="101"/>
        <end position="144"/>
    </location>
</feature>
<evidence type="ECO:0000259" key="2">
    <source>
        <dbReference type="Pfam" id="PF08386"/>
    </source>
</evidence>
<proteinExistence type="predicted"/>
<gene>
    <name evidence="3" type="ORF">CEB94_04610</name>
</gene>
<name>A0A6G5R9A6_9ACTN</name>
<dbReference type="KEGG" id="shaw:CEB94_04610"/>
<reference evidence="3 4" key="1">
    <citation type="submission" date="2017-06" db="EMBL/GenBank/DDBJ databases">
        <title>Complete Genome Sequence of Streptomyces hawaiiensis NRRL 15010 and insights into acyldepsipeptides biosynthesis.</title>
        <authorList>
            <person name="Mariita R.M."/>
            <person name="Sello J.K."/>
        </authorList>
    </citation>
    <scope>NUCLEOTIDE SEQUENCE [LARGE SCALE GENOMIC DNA]</scope>
    <source>
        <strain evidence="3 4">ATCC 12236</strain>
    </source>
</reference>
<dbReference type="EMBL" id="CP021978">
    <property type="protein sequence ID" value="QCD54217.1"/>
    <property type="molecule type" value="Genomic_DNA"/>
</dbReference>
<evidence type="ECO:0000313" key="4">
    <source>
        <dbReference type="Proteomes" id="UP000495940"/>
    </source>
</evidence>
<dbReference type="RefSeq" id="WP_381106279.1">
    <property type="nucleotide sequence ID" value="NZ_JBHXIA010000008.1"/>
</dbReference>
<evidence type="ECO:0000313" key="3">
    <source>
        <dbReference type="EMBL" id="QCD54217.1"/>
    </source>
</evidence>
<dbReference type="InterPro" id="IPR013595">
    <property type="entry name" value="Pept_S33_TAP-like_C"/>
</dbReference>
<feature type="compositionally biased region" description="Polar residues" evidence="1">
    <location>
        <begin position="117"/>
        <end position="127"/>
    </location>
</feature>
<dbReference type="Proteomes" id="UP000495940">
    <property type="component" value="Chromosome"/>
</dbReference>
<evidence type="ECO:0000256" key="1">
    <source>
        <dbReference type="SAM" id="MobiDB-lite"/>
    </source>
</evidence>
<accession>A0A6G5R9A6</accession>
<keyword evidence="4" id="KW-1185">Reference proteome</keyword>
<sequence length="155" mass="15679">MVVRVKTELLKLGQRTPAADRAEVGAVRGGEKTGGDNNDVALKWVICPSGSAGPGLAPGGRAIAEKATAAPRWPPCPLRASGQSTRQAPNCGAAPELNALNTTLGCEGWPVGGHSSPARSLSGSSTPVRLVQSRYDNATPTALGEVRGPAVGHGP</sequence>
<feature type="region of interest" description="Disordered" evidence="1">
    <location>
        <begin position="113"/>
        <end position="155"/>
    </location>
</feature>
<protein>
    <recommendedName>
        <fullName evidence="2">Peptidase S33 tripeptidyl aminopeptidase-like C-terminal domain-containing protein</fullName>
    </recommendedName>
</protein>
<dbReference type="AlphaFoldDB" id="A0A6G5R9A6"/>
<dbReference type="Pfam" id="PF08386">
    <property type="entry name" value="Abhydrolase_4"/>
    <property type="match status" value="1"/>
</dbReference>
<organism evidence="3 4">
    <name type="scientific">Streptomyces hawaiiensis</name>
    <dbReference type="NCBI Taxonomy" id="67305"/>
    <lineage>
        <taxon>Bacteria</taxon>
        <taxon>Bacillati</taxon>
        <taxon>Actinomycetota</taxon>
        <taxon>Actinomycetes</taxon>
        <taxon>Kitasatosporales</taxon>
        <taxon>Streptomycetaceae</taxon>
        <taxon>Streptomyces</taxon>
    </lineage>
</organism>